<protein>
    <submittedName>
        <fullName evidence="3">Uncharacterized protein</fullName>
    </submittedName>
</protein>
<dbReference type="InterPro" id="IPR002110">
    <property type="entry name" value="Ankyrin_rpt"/>
</dbReference>
<dbReference type="PANTHER" id="PTHR24171:SF9">
    <property type="entry name" value="ANKYRIN REPEAT DOMAIN-CONTAINING PROTEIN 39"/>
    <property type="match status" value="1"/>
</dbReference>
<dbReference type="PRINTS" id="PR01415">
    <property type="entry name" value="ANKYRIN"/>
</dbReference>
<dbReference type="InterPro" id="IPR036770">
    <property type="entry name" value="Ankyrin_rpt-contain_sf"/>
</dbReference>
<proteinExistence type="predicted"/>
<dbReference type="SMART" id="SM00248">
    <property type="entry name" value="ANK"/>
    <property type="match status" value="4"/>
</dbReference>
<dbReference type="Pfam" id="PF12796">
    <property type="entry name" value="Ank_2"/>
    <property type="match status" value="2"/>
</dbReference>
<keyword evidence="2" id="KW-0040">ANK repeat</keyword>
<gene>
    <name evidence="3" type="ORF">METZ01_LOCUS163799</name>
</gene>
<keyword evidence="1" id="KW-0677">Repeat</keyword>
<dbReference type="PROSITE" id="PS50088">
    <property type="entry name" value="ANK_REPEAT"/>
    <property type="match status" value="4"/>
</dbReference>
<dbReference type="PANTHER" id="PTHR24171">
    <property type="entry name" value="ANKYRIN REPEAT DOMAIN-CONTAINING PROTEIN 39-RELATED"/>
    <property type="match status" value="1"/>
</dbReference>
<name>A0A382BAW3_9ZZZZ</name>
<dbReference type="Gene3D" id="1.25.40.20">
    <property type="entry name" value="Ankyrin repeat-containing domain"/>
    <property type="match status" value="2"/>
</dbReference>
<accession>A0A382BAW3</accession>
<evidence type="ECO:0000313" key="3">
    <source>
        <dbReference type="EMBL" id="SVB10945.1"/>
    </source>
</evidence>
<reference evidence="3" key="1">
    <citation type="submission" date="2018-05" db="EMBL/GenBank/DDBJ databases">
        <authorList>
            <person name="Lanie J.A."/>
            <person name="Ng W.-L."/>
            <person name="Kazmierczak K.M."/>
            <person name="Andrzejewski T.M."/>
            <person name="Davidsen T.M."/>
            <person name="Wayne K.J."/>
            <person name="Tettelin H."/>
            <person name="Glass J.I."/>
            <person name="Rusch D."/>
            <person name="Podicherti R."/>
            <person name="Tsui H.-C.T."/>
            <person name="Winkler M.E."/>
        </authorList>
    </citation>
    <scope>NUCLEOTIDE SEQUENCE</scope>
</reference>
<dbReference type="SUPFAM" id="SSF48403">
    <property type="entry name" value="Ankyrin repeat"/>
    <property type="match status" value="1"/>
</dbReference>
<evidence type="ECO:0000256" key="1">
    <source>
        <dbReference type="ARBA" id="ARBA00022737"/>
    </source>
</evidence>
<sequence>MQKLLACLLFAGNSERKIKMKTLITIITVVLLVGCGTTQTQKTVEPPSVKAEAPDISIHEAVMHGNVEVVKKHLAAGTDVNARGEDVGTPLHIAALVGSNEIVELLITKGADVNAKEEEEGMTPLIVAVGEGYKKIIELLIANGADVNAQSEMGTPLHFAAGFGHNEIAELLIDKGADVNTNQEDTTPLDMADDKETADLLRKHGGKTGEELKAVGK</sequence>
<dbReference type="PROSITE" id="PS51257">
    <property type="entry name" value="PROKAR_LIPOPROTEIN"/>
    <property type="match status" value="1"/>
</dbReference>
<dbReference type="EMBL" id="UINC01028983">
    <property type="protein sequence ID" value="SVB10945.1"/>
    <property type="molecule type" value="Genomic_DNA"/>
</dbReference>
<dbReference type="AlphaFoldDB" id="A0A382BAW3"/>
<dbReference type="PROSITE" id="PS50297">
    <property type="entry name" value="ANK_REP_REGION"/>
    <property type="match status" value="3"/>
</dbReference>
<organism evidence="3">
    <name type="scientific">marine metagenome</name>
    <dbReference type="NCBI Taxonomy" id="408172"/>
    <lineage>
        <taxon>unclassified sequences</taxon>
        <taxon>metagenomes</taxon>
        <taxon>ecological metagenomes</taxon>
    </lineage>
</organism>
<evidence type="ECO:0000256" key="2">
    <source>
        <dbReference type="ARBA" id="ARBA00023043"/>
    </source>
</evidence>